<accession>A0A4R7I1Q6</accession>
<name>A0A4R7I1Q6_9ACTN</name>
<reference evidence="1 2" key="1">
    <citation type="submission" date="2019-03" db="EMBL/GenBank/DDBJ databases">
        <title>Sequencing the genomes of 1000 actinobacteria strains.</title>
        <authorList>
            <person name="Klenk H.-P."/>
        </authorList>
    </citation>
    <scope>NUCLEOTIDE SEQUENCE [LARGE SCALE GENOMIC DNA]</scope>
    <source>
        <strain evidence="1 2">DSM 18936</strain>
    </source>
</reference>
<dbReference type="Proteomes" id="UP000294558">
    <property type="component" value="Unassembled WGS sequence"/>
</dbReference>
<evidence type="ECO:0000313" key="1">
    <source>
        <dbReference type="EMBL" id="TDT16536.1"/>
    </source>
</evidence>
<dbReference type="Gene3D" id="1.10.3210.10">
    <property type="entry name" value="Hypothetical protein af1432"/>
    <property type="match status" value="1"/>
</dbReference>
<evidence type="ECO:0008006" key="3">
    <source>
        <dbReference type="Google" id="ProtNLM"/>
    </source>
</evidence>
<dbReference type="OrthoDB" id="5243390at2"/>
<dbReference type="RefSeq" id="WP_133868904.1">
    <property type="nucleotide sequence ID" value="NZ_SOAU01000001.1"/>
</dbReference>
<protein>
    <recommendedName>
        <fullName evidence="3">HD domain-containing protein</fullName>
    </recommendedName>
</protein>
<organism evidence="1 2">
    <name type="scientific">Ilumatobacter fluminis</name>
    <dbReference type="NCBI Taxonomy" id="467091"/>
    <lineage>
        <taxon>Bacteria</taxon>
        <taxon>Bacillati</taxon>
        <taxon>Actinomycetota</taxon>
        <taxon>Acidimicrobiia</taxon>
        <taxon>Acidimicrobiales</taxon>
        <taxon>Ilumatobacteraceae</taxon>
        <taxon>Ilumatobacter</taxon>
    </lineage>
</organism>
<dbReference type="AlphaFoldDB" id="A0A4R7I1Q6"/>
<dbReference type="SUPFAM" id="SSF109604">
    <property type="entry name" value="HD-domain/PDEase-like"/>
    <property type="match status" value="1"/>
</dbReference>
<comment type="caution">
    <text evidence="1">The sequence shown here is derived from an EMBL/GenBank/DDBJ whole genome shotgun (WGS) entry which is preliminary data.</text>
</comment>
<proteinExistence type="predicted"/>
<sequence length="153" mass="16835">MSKPIHLLTHPHHLAMRFFGSLSSKPPEPDEEAWALTQLLPGEQQLWHRMSNQDRRHSATVARRFVAARPEATRAEIAGALLHDVGKIQCGLGTWGRVAASIVGGRTERFRCYQDHERIGSELAEAAGSDAATVDLIAERGPAFETLHACDHA</sequence>
<keyword evidence="2" id="KW-1185">Reference proteome</keyword>
<dbReference type="EMBL" id="SOAU01000001">
    <property type="protein sequence ID" value="TDT16536.1"/>
    <property type="molecule type" value="Genomic_DNA"/>
</dbReference>
<gene>
    <name evidence="1" type="ORF">BDK89_2127</name>
</gene>
<evidence type="ECO:0000313" key="2">
    <source>
        <dbReference type="Proteomes" id="UP000294558"/>
    </source>
</evidence>